<evidence type="ECO:0000256" key="7">
    <source>
        <dbReference type="ARBA" id="ARBA00022801"/>
    </source>
</evidence>
<dbReference type="GO" id="GO:0008821">
    <property type="term" value="F:crossover junction DNA endonuclease activity"/>
    <property type="evidence" value="ECO:0007669"/>
    <property type="project" value="InterPro"/>
</dbReference>
<evidence type="ECO:0000256" key="6">
    <source>
        <dbReference type="ARBA" id="ARBA00022763"/>
    </source>
</evidence>
<dbReference type="Pfam" id="PF02732">
    <property type="entry name" value="ERCC4"/>
    <property type="match status" value="1"/>
</dbReference>
<evidence type="ECO:0000256" key="1">
    <source>
        <dbReference type="ARBA" id="ARBA00001946"/>
    </source>
</evidence>
<name>A0A6C0EWC5_9ZZZZ</name>
<evidence type="ECO:0000256" key="5">
    <source>
        <dbReference type="ARBA" id="ARBA00022759"/>
    </source>
</evidence>
<dbReference type="GO" id="GO:0046872">
    <property type="term" value="F:metal ion binding"/>
    <property type="evidence" value="ECO:0007669"/>
    <property type="project" value="UniProtKB-KW"/>
</dbReference>
<keyword evidence="10" id="KW-0234">DNA repair</keyword>
<evidence type="ECO:0000256" key="8">
    <source>
        <dbReference type="ARBA" id="ARBA00022842"/>
    </source>
</evidence>
<evidence type="ECO:0000259" key="12">
    <source>
        <dbReference type="SMART" id="SM00891"/>
    </source>
</evidence>
<dbReference type="Gene3D" id="1.10.150.670">
    <property type="entry name" value="Crossover junction endonuclease EME1, DNA-binding domain"/>
    <property type="match status" value="1"/>
</dbReference>
<organism evidence="13">
    <name type="scientific">viral metagenome</name>
    <dbReference type="NCBI Taxonomy" id="1070528"/>
    <lineage>
        <taxon>unclassified sequences</taxon>
        <taxon>metagenomes</taxon>
        <taxon>organismal metagenomes</taxon>
    </lineage>
</organism>
<dbReference type="PANTHER" id="PTHR13451">
    <property type="entry name" value="CLASS II CROSSOVER JUNCTION ENDONUCLEASE MUS81"/>
    <property type="match status" value="1"/>
</dbReference>
<dbReference type="GO" id="GO:0005634">
    <property type="term" value="C:nucleus"/>
    <property type="evidence" value="ECO:0007669"/>
    <property type="project" value="TreeGrafter"/>
</dbReference>
<dbReference type="EMBL" id="MN738957">
    <property type="protein sequence ID" value="QHT33062.1"/>
    <property type="molecule type" value="Genomic_DNA"/>
</dbReference>
<feature type="region of interest" description="Disordered" evidence="11">
    <location>
        <begin position="230"/>
        <end position="259"/>
    </location>
</feature>
<dbReference type="InterPro" id="IPR042530">
    <property type="entry name" value="EME1/EME2_C"/>
</dbReference>
<dbReference type="GO" id="GO:0006308">
    <property type="term" value="P:DNA catabolic process"/>
    <property type="evidence" value="ECO:0007669"/>
    <property type="project" value="InterPro"/>
</dbReference>
<dbReference type="PANTHER" id="PTHR13451:SF0">
    <property type="entry name" value="CROSSOVER JUNCTION ENDONUCLEASE MUS81"/>
    <property type="match status" value="1"/>
</dbReference>
<evidence type="ECO:0000256" key="2">
    <source>
        <dbReference type="ARBA" id="ARBA00010015"/>
    </source>
</evidence>
<keyword evidence="5" id="KW-0255">Endonuclease</keyword>
<accession>A0A6C0EWC5</accession>
<reference evidence="13" key="1">
    <citation type="journal article" date="2020" name="Nature">
        <title>Giant virus diversity and host interactions through global metagenomics.</title>
        <authorList>
            <person name="Schulz F."/>
            <person name="Roux S."/>
            <person name="Paez-Espino D."/>
            <person name="Jungbluth S."/>
            <person name="Walsh D.A."/>
            <person name="Denef V.J."/>
            <person name="McMahon K.D."/>
            <person name="Konstantinidis K.T."/>
            <person name="Eloe-Fadrosh E.A."/>
            <person name="Kyrpides N.C."/>
            <person name="Woyke T."/>
        </authorList>
    </citation>
    <scope>NUCLEOTIDE SEQUENCE</scope>
    <source>
        <strain evidence="13">GVMAG-M-3300009161-34</strain>
    </source>
</reference>
<evidence type="ECO:0000256" key="11">
    <source>
        <dbReference type="SAM" id="MobiDB-lite"/>
    </source>
</evidence>
<keyword evidence="4" id="KW-0479">Metal-binding</keyword>
<evidence type="ECO:0000313" key="13">
    <source>
        <dbReference type="EMBL" id="QHT33062.1"/>
    </source>
</evidence>
<dbReference type="SMART" id="SM00891">
    <property type="entry name" value="ERCC4"/>
    <property type="match status" value="1"/>
</dbReference>
<dbReference type="InterPro" id="IPR011335">
    <property type="entry name" value="Restrct_endonuc-II-like"/>
</dbReference>
<dbReference type="GO" id="GO:0000727">
    <property type="term" value="P:double-strand break repair via break-induced replication"/>
    <property type="evidence" value="ECO:0007669"/>
    <property type="project" value="TreeGrafter"/>
</dbReference>
<dbReference type="GO" id="GO:0031573">
    <property type="term" value="P:mitotic intra-S DNA damage checkpoint signaling"/>
    <property type="evidence" value="ECO:0007669"/>
    <property type="project" value="TreeGrafter"/>
</dbReference>
<dbReference type="InterPro" id="IPR033309">
    <property type="entry name" value="Mus81"/>
</dbReference>
<keyword evidence="6" id="KW-0227">DNA damage</keyword>
<dbReference type="Gene3D" id="3.40.50.10130">
    <property type="match status" value="1"/>
</dbReference>
<sequence length="354" mass="40139">MIIKVDNRETELFPLIERRIDTIDMLEKESLALSATIKNKASSKGSSKCLVPLHIFQDVDVVTTEECDATSNTDVAPNAGENEKSHKIKKEQLHIGDIVFEDNEGKQILIFERKTLNDLAASIKDGRYNEQSFRLDKEATHNHNIIYIIEGDIERYNEKRGRISKKILISSMFSLLYYKGFSVFRTNSICETADVIVFFADKYDKTRVVDKSRCAYYSIETSVENTIMSSTSSTASSTASPTTPPTPTTPGALSRAKNKEESEKYCGVFKSHKEKNEYITQDNINIIMLACVPGISSKIATQIMNEYKTIQNLLYQLEKEPDILNTFMVKTDSGTMRKINKTCVDNIKKFLVRQ</sequence>
<keyword evidence="8" id="KW-0460">Magnesium</keyword>
<dbReference type="SUPFAM" id="SSF52980">
    <property type="entry name" value="Restriction endonuclease-like"/>
    <property type="match status" value="1"/>
</dbReference>
<evidence type="ECO:0000256" key="3">
    <source>
        <dbReference type="ARBA" id="ARBA00022722"/>
    </source>
</evidence>
<keyword evidence="3" id="KW-0540">Nuclease</keyword>
<dbReference type="GO" id="GO:0003677">
    <property type="term" value="F:DNA binding"/>
    <property type="evidence" value="ECO:0007669"/>
    <property type="project" value="InterPro"/>
</dbReference>
<protein>
    <recommendedName>
        <fullName evidence="12">ERCC4 domain-containing protein</fullName>
    </recommendedName>
</protein>
<comment type="similarity">
    <text evidence="2">Belongs to the XPF family.</text>
</comment>
<evidence type="ECO:0000256" key="4">
    <source>
        <dbReference type="ARBA" id="ARBA00022723"/>
    </source>
</evidence>
<proteinExistence type="inferred from homology"/>
<dbReference type="AlphaFoldDB" id="A0A6C0EWC5"/>
<comment type="cofactor">
    <cofactor evidence="1">
        <name>Mg(2+)</name>
        <dbReference type="ChEBI" id="CHEBI:18420"/>
    </cofactor>
</comment>
<dbReference type="InterPro" id="IPR006166">
    <property type="entry name" value="ERCC4_domain"/>
</dbReference>
<feature type="compositionally biased region" description="Low complexity" evidence="11">
    <location>
        <begin position="230"/>
        <end position="241"/>
    </location>
</feature>
<dbReference type="GO" id="GO:0048476">
    <property type="term" value="C:Holliday junction resolvase complex"/>
    <property type="evidence" value="ECO:0007669"/>
    <property type="project" value="TreeGrafter"/>
</dbReference>
<evidence type="ECO:0000256" key="9">
    <source>
        <dbReference type="ARBA" id="ARBA00023172"/>
    </source>
</evidence>
<evidence type="ECO:0000256" key="10">
    <source>
        <dbReference type="ARBA" id="ARBA00023204"/>
    </source>
</evidence>
<keyword evidence="9" id="KW-0233">DNA recombination</keyword>
<feature type="domain" description="ERCC4" evidence="12">
    <location>
        <begin position="2"/>
        <end position="153"/>
    </location>
</feature>
<keyword evidence="7" id="KW-0378">Hydrolase</keyword>
<dbReference type="GO" id="GO:0000712">
    <property type="term" value="P:resolution of meiotic recombination intermediates"/>
    <property type="evidence" value="ECO:0007669"/>
    <property type="project" value="TreeGrafter"/>
</dbReference>
<dbReference type="GO" id="GO:0048257">
    <property type="term" value="F:3'-flap endonuclease activity"/>
    <property type="evidence" value="ECO:0007669"/>
    <property type="project" value="TreeGrafter"/>
</dbReference>